<dbReference type="EMBL" id="CAKLBY020000067">
    <property type="protein sequence ID" value="CAK7923215.1"/>
    <property type="molecule type" value="Genomic_DNA"/>
</dbReference>
<reference evidence="1" key="1">
    <citation type="submission" date="2024-01" db="EMBL/GenBank/DDBJ databases">
        <authorList>
            <person name="Webb A."/>
        </authorList>
    </citation>
    <scope>NUCLEOTIDE SEQUENCE</scope>
    <source>
        <strain evidence="1">Pm1</strain>
    </source>
</reference>
<sequence length="94" mass="9968">MTKREANVPAPFACALHGGYADLIGGNSRDFLPSVHLVLNVYLCASEGKFESNMVNKATVVTMPSQLTGTKVASVLTQFARGERSSAAMTCARC</sequence>
<name>A0AAV1TLH0_9STRA</name>
<proteinExistence type="predicted"/>
<comment type="caution">
    <text evidence="1">The sequence shown here is derived from an EMBL/GenBank/DDBJ whole genome shotgun (WGS) entry which is preliminary data.</text>
</comment>
<organism evidence="1 2">
    <name type="scientific">Peronospora matthiolae</name>
    <dbReference type="NCBI Taxonomy" id="2874970"/>
    <lineage>
        <taxon>Eukaryota</taxon>
        <taxon>Sar</taxon>
        <taxon>Stramenopiles</taxon>
        <taxon>Oomycota</taxon>
        <taxon>Peronosporomycetes</taxon>
        <taxon>Peronosporales</taxon>
        <taxon>Peronosporaceae</taxon>
        <taxon>Peronospora</taxon>
    </lineage>
</organism>
<protein>
    <submittedName>
        <fullName evidence="1">Uncharacterized protein</fullName>
    </submittedName>
</protein>
<evidence type="ECO:0000313" key="1">
    <source>
        <dbReference type="EMBL" id="CAK7923215.1"/>
    </source>
</evidence>
<accession>A0AAV1TLH0</accession>
<dbReference type="AlphaFoldDB" id="A0AAV1TLH0"/>
<evidence type="ECO:0000313" key="2">
    <source>
        <dbReference type="Proteomes" id="UP001162060"/>
    </source>
</evidence>
<gene>
    <name evidence="1" type="ORF">PM001_LOCUS8365</name>
</gene>
<dbReference type="Proteomes" id="UP001162060">
    <property type="component" value="Unassembled WGS sequence"/>
</dbReference>